<sequence length="66" mass="6781">METFGFASEPTGVVRSGPYGIFASGAGPYPGKVTMTGAKLFVYKAGAWIEVVSGESSDIGIFVATD</sequence>
<dbReference type="Proteomes" id="UP000178313">
    <property type="component" value="Unassembled WGS sequence"/>
</dbReference>
<evidence type="ECO:0000313" key="2">
    <source>
        <dbReference type="Proteomes" id="UP000178313"/>
    </source>
</evidence>
<accession>A0A1F8AVM3</accession>
<dbReference type="STRING" id="1802513.A3E46_03075"/>
<comment type="caution">
    <text evidence="1">The sequence shown here is derived from an EMBL/GenBank/DDBJ whole genome shotgun (WGS) entry which is preliminary data.</text>
</comment>
<evidence type="ECO:0000313" key="1">
    <source>
        <dbReference type="EMBL" id="OGM55814.1"/>
    </source>
</evidence>
<organism evidence="1 2">
    <name type="scientific">Candidatus Woesebacteria bacterium RIFCSPHIGHO2_12_FULL_46_16</name>
    <dbReference type="NCBI Taxonomy" id="1802513"/>
    <lineage>
        <taxon>Bacteria</taxon>
        <taxon>Candidatus Woeseibacteriota</taxon>
    </lineage>
</organism>
<gene>
    <name evidence="1" type="ORF">A3E46_03075</name>
</gene>
<dbReference type="AlphaFoldDB" id="A0A1F8AVM3"/>
<name>A0A1F8AVM3_9BACT</name>
<protein>
    <submittedName>
        <fullName evidence="1">Uncharacterized protein</fullName>
    </submittedName>
</protein>
<dbReference type="EMBL" id="MGGZ01000046">
    <property type="protein sequence ID" value="OGM55814.1"/>
    <property type="molecule type" value="Genomic_DNA"/>
</dbReference>
<proteinExistence type="predicted"/>
<reference evidence="1 2" key="1">
    <citation type="journal article" date="2016" name="Nat. Commun.">
        <title>Thousands of microbial genomes shed light on interconnected biogeochemical processes in an aquifer system.</title>
        <authorList>
            <person name="Anantharaman K."/>
            <person name="Brown C.T."/>
            <person name="Hug L.A."/>
            <person name="Sharon I."/>
            <person name="Castelle C.J."/>
            <person name="Probst A.J."/>
            <person name="Thomas B.C."/>
            <person name="Singh A."/>
            <person name="Wilkins M.J."/>
            <person name="Karaoz U."/>
            <person name="Brodie E.L."/>
            <person name="Williams K.H."/>
            <person name="Hubbard S.S."/>
            <person name="Banfield J.F."/>
        </authorList>
    </citation>
    <scope>NUCLEOTIDE SEQUENCE [LARGE SCALE GENOMIC DNA]</scope>
</reference>